<accession>A0A162IGA2</accession>
<dbReference type="AlphaFoldDB" id="A0A162IGA2"/>
<evidence type="ECO:0000313" key="2">
    <source>
        <dbReference type="EMBL" id="OAA56735.1"/>
    </source>
</evidence>
<name>A0A162IGA2_CORDF</name>
<gene>
    <name evidence="2" type="ORF">LEL_10949</name>
</gene>
<keyword evidence="3" id="KW-1185">Reference proteome</keyword>
<feature type="region of interest" description="Disordered" evidence="1">
    <location>
        <begin position="1"/>
        <end position="42"/>
    </location>
</feature>
<reference evidence="2 3" key="1">
    <citation type="journal article" date="2016" name="Genome Biol. Evol.">
        <title>Divergent and convergent evolution of fungal pathogenicity.</title>
        <authorList>
            <person name="Shang Y."/>
            <person name="Xiao G."/>
            <person name="Zheng P."/>
            <person name="Cen K."/>
            <person name="Zhan S."/>
            <person name="Wang C."/>
        </authorList>
    </citation>
    <scope>NUCLEOTIDE SEQUENCE [LARGE SCALE GENOMIC DNA]</scope>
    <source>
        <strain evidence="2 3">RCEF 1005</strain>
    </source>
</reference>
<comment type="caution">
    <text evidence="2">The sequence shown here is derived from an EMBL/GenBank/DDBJ whole genome shotgun (WGS) entry which is preliminary data.</text>
</comment>
<dbReference type="OrthoDB" id="416786at2759"/>
<evidence type="ECO:0000313" key="3">
    <source>
        <dbReference type="Proteomes" id="UP000076881"/>
    </source>
</evidence>
<organism evidence="2 3">
    <name type="scientific">Akanthomyces lecanii RCEF 1005</name>
    <dbReference type="NCBI Taxonomy" id="1081108"/>
    <lineage>
        <taxon>Eukaryota</taxon>
        <taxon>Fungi</taxon>
        <taxon>Dikarya</taxon>
        <taxon>Ascomycota</taxon>
        <taxon>Pezizomycotina</taxon>
        <taxon>Sordariomycetes</taxon>
        <taxon>Hypocreomycetidae</taxon>
        <taxon>Hypocreales</taxon>
        <taxon>Cordycipitaceae</taxon>
        <taxon>Akanthomyces</taxon>
        <taxon>Cordyceps confragosa</taxon>
    </lineage>
</organism>
<protein>
    <submittedName>
        <fullName evidence="2">Uncharacterized protein</fullName>
    </submittedName>
</protein>
<dbReference type="EMBL" id="AZHF01000033">
    <property type="protein sequence ID" value="OAA56735.1"/>
    <property type="molecule type" value="Genomic_DNA"/>
</dbReference>
<proteinExistence type="predicted"/>
<evidence type="ECO:0000256" key="1">
    <source>
        <dbReference type="SAM" id="MobiDB-lite"/>
    </source>
</evidence>
<sequence length="162" mass="17975">MGSYPTDPPDTWLDIAEVTPVSPPVTPNGSESTSDDKDHGDHHSVHCTLLFDDIDRGMTVERFWSAVQAQLQQDLEPIELSAWMEQAYEQIEQDLYGHPLSSILPYVGSSLGTPAGRWVQNGTFTKMSALHASTEVEMAVRRCENNRLWKAATSTTIVGTDR</sequence>
<dbReference type="Proteomes" id="UP000076881">
    <property type="component" value="Unassembled WGS sequence"/>
</dbReference>